<dbReference type="Proteomes" id="UP000297853">
    <property type="component" value="Unassembled WGS sequence"/>
</dbReference>
<keyword evidence="1" id="KW-0472">Membrane</keyword>
<comment type="caution">
    <text evidence="2">The sequence shown here is derived from an EMBL/GenBank/DDBJ whole genome shotgun (WGS) entry which is preliminary data.</text>
</comment>
<gene>
    <name evidence="2" type="ORF">E3T28_09120</name>
</gene>
<protein>
    <submittedName>
        <fullName evidence="2">Uncharacterized protein</fullName>
    </submittedName>
</protein>
<evidence type="ECO:0000256" key="1">
    <source>
        <dbReference type="SAM" id="Phobius"/>
    </source>
</evidence>
<evidence type="ECO:0000313" key="2">
    <source>
        <dbReference type="EMBL" id="TFC99490.1"/>
    </source>
</evidence>
<dbReference type="RefSeq" id="WP_134429997.1">
    <property type="nucleotide sequence ID" value="NZ_SOGQ01000046.1"/>
</dbReference>
<dbReference type="EMBL" id="SOGQ01000046">
    <property type="protein sequence ID" value="TFC99490.1"/>
    <property type="molecule type" value="Genomic_DNA"/>
</dbReference>
<keyword evidence="3" id="KW-1185">Reference proteome</keyword>
<accession>A0ABY2J3I3</accession>
<evidence type="ECO:0000313" key="3">
    <source>
        <dbReference type="Proteomes" id="UP000297853"/>
    </source>
</evidence>
<reference evidence="2 3" key="1">
    <citation type="submission" date="2019-03" db="EMBL/GenBank/DDBJ databases">
        <title>Genomics of glacier-inhabiting Cryobacterium strains.</title>
        <authorList>
            <person name="Liu Q."/>
            <person name="Xin Y.-H."/>
        </authorList>
    </citation>
    <scope>NUCLEOTIDE SEQUENCE [LARGE SCALE GENOMIC DNA]</scope>
    <source>
        <strain evidence="2 3">TMT1-23-1</strain>
    </source>
</reference>
<feature type="transmembrane region" description="Helical" evidence="1">
    <location>
        <begin position="71"/>
        <end position="90"/>
    </location>
</feature>
<name>A0ABY2J3I3_9MICO</name>
<proteinExistence type="predicted"/>
<sequence>MQSAVESLEVTWAEHWSESWDDLFSSWLAPLGALAWAILVSAVAALVLARLLAFLPVMWSGEPSRHTTDRLRGWGLGLILGGSAAIVLFAGGPGAVGLLAVAGAVVIVAGIVGLSRGLATSRRLSVEVRDEAGQPAAMHTRNVLVLLTTLAGSRPRGLHFAIGSDVDSLSDFALSGVAPGRLASALQAAARFVAGGTPWCLSVDATDRDNLAVSISRHGRKLHAGVINRSDLGLTAAGSGDQAVDLDKFVAAFALIALSSSYPDVAGLAGTTSWRSLGLHFVASTELRDDDDDSRAIAILGHAVDLDPGNHPAGLMLQYRRNRYVTEFDALRRYADWLSAEAAHLEAEHSPTRNADYALHYQRVLLNYVVTVVNLVAIGGHGPDPSTGPDASRARDRALQLVRLIDARTGEKEGERAGGSGELPLLEQKMRLVAATGYVALGGSADLLEVGSRLTEAAISASPWVRYDLGCMHYAQSEEQTNPERRKELEELALEHLEYAMIAPRPRSFVWKDPMLVRLHADSRFQKLARSPRPDFWDLEPLRPYRRQFAALGITSPLRLSTFAGSRAELGDYLGSGRLRTLALLGVSELANRTEVLSLLPWAEELLSRYKVELVSEIVEEGILGSAELGNLTEQERDLLSTKVFRSLEHRYGFEGFDFLRVAGWVDSLVP</sequence>
<organism evidence="2 3">
    <name type="scientific">Cryobacterium sinapicolor</name>
    <dbReference type="NCBI Taxonomy" id="1259236"/>
    <lineage>
        <taxon>Bacteria</taxon>
        <taxon>Bacillati</taxon>
        <taxon>Actinomycetota</taxon>
        <taxon>Actinomycetes</taxon>
        <taxon>Micrococcales</taxon>
        <taxon>Microbacteriaceae</taxon>
        <taxon>Cryobacterium</taxon>
    </lineage>
</organism>
<keyword evidence="1" id="KW-0812">Transmembrane</keyword>
<keyword evidence="1" id="KW-1133">Transmembrane helix</keyword>
<feature type="transmembrane region" description="Helical" evidence="1">
    <location>
        <begin position="33"/>
        <end position="59"/>
    </location>
</feature>